<evidence type="ECO:0000313" key="4">
    <source>
        <dbReference type="EMBL" id="EKU26911.1"/>
    </source>
</evidence>
<keyword evidence="2 4" id="KW-0012">Acyltransferase</keyword>
<dbReference type="OrthoDB" id="9803035at2"/>
<dbReference type="CDD" id="cd07989">
    <property type="entry name" value="LPLAT_AGPAT-like"/>
    <property type="match status" value="1"/>
</dbReference>
<dbReference type="EMBL" id="AMYT01000022">
    <property type="protein sequence ID" value="EKU26911.1"/>
    <property type="molecule type" value="Genomic_DNA"/>
</dbReference>
<dbReference type="Proteomes" id="UP000016057">
    <property type="component" value="Unassembled WGS sequence"/>
</dbReference>
<dbReference type="GO" id="GO:0003841">
    <property type="term" value="F:1-acylglycerol-3-phosphate O-acyltransferase activity"/>
    <property type="evidence" value="ECO:0007669"/>
    <property type="project" value="UniProtKB-EC"/>
</dbReference>
<accession>K8ZMS7</accession>
<comment type="caution">
    <text evidence="4">The sequence shown here is derived from an EMBL/GenBank/DDBJ whole genome shotgun (WGS) entry which is preliminary data.</text>
</comment>
<dbReference type="EC" id="2.3.1.51" evidence="4"/>
<dbReference type="PANTHER" id="PTHR10434:SF40">
    <property type="entry name" value="1-ACYL-SN-GLYCEROL-3-PHOSPHATE ACYLTRANSFERASE"/>
    <property type="match status" value="1"/>
</dbReference>
<organism evidence="4 5">
    <name type="scientific">Catellicoccus marimammalium M35/04/3</name>
    <dbReference type="NCBI Taxonomy" id="1234409"/>
    <lineage>
        <taxon>Bacteria</taxon>
        <taxon>Bacillati</taxon>
        <taxon>Bacillota</taxon>
        <taxon>Bacilli</taxon>
        <taxon>Lactobacillales</taxon>
        <taxon>Enterococcaceae</taxon>
        <taxon>Catellicoccus</taxon>
    </lineage>
</organism>
<evidence type="ECO:0000256" key="2">
    <source>
        <dbReference type="ARBA" id="ARBA00023315"/>
    </source>
</evidence>
<dbReference type="RefSeq" id="WP_009492004.1">
    <property type="nucleotide sequence ID" value="NZ_AMYT01000022.1"/>
</dbReference>
<gene>
    <name evidence="4" type="ORF">C683_1186</name>
</gene>
<feature type="domain" description="Phospholipid/glycerol acyltransferase" evidence="3">
    <location>
        <begin position="34"/>
        <end position="144"/>
    </location>
</feature>
<dbReference type="SUPFAM" id="SSF69593">
    <property type="entry name" value="Glycerol-3-phosphate (1)-acyltransferase"/>
    <property type="match status" value="1"/>
</dbReference>
<protein>
    <submittedName>
        <fullName evidence="4">1-acyl-sn-glycerol-3-phosphate acyltransferase</fullName>
        <ecNumber evidence="4">2.3.1.51</ecNumber>
    </submittedName>
</protein>
<proteinExistence type="predicted"/>
<dbReference type="Pfam" id="PF01553">
    <property type="entry name" value="Acyltransferase"/>
    <property type="match status" value="1"/>
</dbReference>
<dbReference type="STRING" id="1234409.C683_1186"/>
<name>K8ZMS7_9ENTE</name>
<dbReference type="PANTHER" id="PTHR10434">
    <property type="entry name" value="1-ACYL-SN-GLYCEROL-3-PHOSPHATE ACYLTRANSFERASE"/>
    <property type="match status" value="1"/>
</dbReference>
<dbReference type="AlphaFoldDB" id="K8ZMS7"/>
<dbReference type="PATRIC" id="fig|1234409.3.peg.1138"/>
<dbReference type="SMART" id="SM00563">
    <property type="entry name" value="PlsC"/>
    <property type="match status" value="1"/>
</dbReference>
<dbReference type="InterPro" id="IPR002123">
    <property type="entry name" value="Plipid/glycerol_acylTrfase"/>
</dbReference>
<keyword evidence="1 4" id="KW-0808">Transferase</keyword>
<evidence type="ECO:0000256" key="1">
    <source>
        <dbReference type="ARBA" id="ARBA00022679"/>
    </source>
</evidence>
<keyword evidence="5" id="KW-1185">Reference proteome</keyword>
<sequence length="194" mass="22147">MFYKVAFSFIKGIFYILNGKIKVENKEKLPEGNYILAAPHKTWWDPLVLAIACLPKQFTFMAKKELFKNKFFSWVLGKVNVFPVDRKNPGPSAIKLPVQRLKKTDLSLMIFPSGTRHSEELKGGIALIAKMSRVPIVPAVYEGPLTIKDILLRHKMTIRFGDPIDTKTVTTDEAGREQLMEQLNEAFSELHKEK</sequence>
<evidence type="ECO:0000259" key="3">
    <source>
        <dbReference type="SMART" id="SM00563"/>
    </source>
</evidence>
<reference evidence="4 5" key="1">
    <citation type="journal article" date="2013" name="Genome Announc.">
        <title>Draft Genome Sequence of Catellicoccus marimammalium, a Novel Species Commonly Found in Gull Feces.</title>
        <authorList>
            <person name="Weigand M.R."/>
            <person name="Ryu H."/>
            <person name="Bozcek L."/>
            <person name="Konstantinidis K.T."/>
            <person name="Santo Domingo J.W."/>
        </authorList>
    </citation>
    <scope>NUCLEOTIDE SEQUENCE [LARGE SCALE GENOMIC DNA]</scope>
    <source>
        <strain evidence="4 5">M35/04/3</strain>
    </source>
</reference>
<evidence type="ECO:0000313" key="5">
    <source>
        <dbReference type="Proteomes" id="UP000016057"/>
    </source>
</evidence>
<dbReference type="GO" id="GO:0006654">
    <property type="term" value="P:phosphatidic acid biosynthetic process"/>
    <property type="evidence" value="ECO:0007669"/>
    <property type="project" value="TreeGrafter"/>
</dbReference>
<dbReference type="eggNOG" id="COG0204">
    <property type="taxonomic scope" value="Bacteria"/>
</dbReference>